<dbReference type="GO" id="GO:0003677">
    <property type="term" value="F:DNA binding"/>
    <property type="evidence" value="ECO:0007669"/>
    <property type="project" value="UniProtKB-KW"/>
</dbReference>
<feature type="domain" description="HTH merR-type" evidence="2">
    <location>
        <begin position="1"/>
        <end position="70"/>
    </location>
</feature>
<dbReference type="PROSITE" id="PS50937">
    <property type="entry name" value="HTH_MERR_2"/>
    <property type="match status" value="1"/>
</dbReference>
<dbReference type="InterPro" id="IPR047057">
    <property type="entry name" value="MerR_fam"/>
</dbReference>
<dbReference type="Pfam" id="PF13411">
    <property type="entry name" value="MerR_1"/>
    <property type="match status" value="1"/>
</dbReference>
<dbReference type="Gene3D" id="1.10.1660.10">
    <property type="match status" value="1"/>
</dbReference>
<evidence type="ECO:0000256" key="1">
    <source>
        <dbReference type="ARBA" id="ARBA00023125"/>
    </source>
</evidence>
<dbReference type="SUPFAM" id="SSF46955">
    <property type="entry name" value="Putative DNA-binding domain"/>
    <property type="match status" value="1"/>
</dbReference>
<sequence>MYSIGQLSKKTNISIRALRYYDEIGLLKPAKISESGYRYYSNEEINTLRHITALKELGFTLAAIKDMLSAEEHPKEQRLRVYLDFELKTIEAERKRLNEMEKLLQLAQYGLEMNGELQPEDIFLFIKAMQTPPSARSSFLPDNFTASEVEIIKQLPGLGDDQSQAMEWAKVVRMVKASLHEPPSSEISRLLAARIIELSMEWFKEDEQLISKYWSLIRPNRGEDAKVFGLSREVMDHIDCIVDWYLEHEHEQEGEGHE</sequence>
<dbReference type="CDD" id="cd01106">
    <property type="entry name" value="HTH_TipAL-Mta"/>
    <property type="match status" value="1"/>
</dbReference>
<organism evidence="3 4">
    <name type="scientific">Paenibacillus azoreducens</name>
    <dbReference type="NCBI Taxonomy" id="116718"/>
    <lineage>
        <taxon>Bacteria</taxon>
        <taxon>Bacillati</taxon>
        <taxon>Bacillota</taxon>
        <taxon>Bacilli</taxon>
        <taxon>Bacillales</taxon>
        <taxon>Paenibacillaceae</taxon>
        <taxon>Paenibacillus</taxon>
    </lineage>
</organism>
<keyword evidence="1" id="KW-0238">DNA-binding</keyword>
<dbReference type="Proteomes" id="UP000682811">
    <property type="component" value="Unassembled WGS sequence"/>
</dbReference>
<dbReference type="PRINTS" id="PR00040">
    <property type="entry name" value="HTHMERR"/>
</dbReference>
<dbReference type="AlphaFoldDB" id="A0A919YD78"/>
<proteinExistence type="predicted"/>
<gene>
    <name evidence="3" type="ORF">J34TS1_33540</name>
</gene>
<dbReference type="PANTHER" id="PTHR30204">
    <property type="entry name" value="REDOX-CYCLING DRUG-SENSING TRANSCRIPTIONAL ACTIVATOR SOXR"/>
    <property type="match status" value="1"/>
</dbReference>
<dbReference type="RefSeq" id="WP_212979231.1">
    <property type="nucleotide sequence ID" value="NZ_AP025343.1"/>
</dbReference>
<dbReference type="EMBL" id="BORT01000015">
    <property type="protein sequence ID" value="GIO48589.1"/>
    <property type="molecule type" value="Genomic_DNA"/>
</dbReference>
<comment type="caution">
    <text evidence="3">The sequence shown here is derived from an EMBL/GenBank/DDBJ whole genome shotgun (WGS) entry which is preliminary data.</text>
</comment>
<reference evidence="3 4" key="1">
    <citation type="submission" date="2021-03" db="EMBL/GenBank/DDBJ databases">
        <title>Antimicrobial resistance genes in bacteria isolated from Japanese honey, and their potential for conferring macrolide and lincosamide resistance in the American foulbrood pathogen Paenibacillus larvae.</title>
        <authorList>
            <person name="Okamoto M."/>
            <person name="Kumagai M."/>
            <person name="Kanamori H."/>
            <person name="Takamatsu D."/>
        </authorList>
    </citation>
    <scope>NUCLEOTIDE SEQUENCE [LARGE SCALE GENOMIC DNA]</scope>
    <source>
        <strain evidence="3 4">J34TS1</strain>
    </source>
</reference>
<evidence type="ECO:0000313" key="4">
    <source>
        <dbReference type="Proteomes" id="UP000682811"/>
    </source>
</evidence>
<dbReference type="InterPro" id="IPR009061">
    <property type="entry name" value="DNA-bd_dom_put_sf"/>
</dbReference>
<dbReference type="GO" id="GO:0003700">
    <property type="term" value="F:DNA-binding transcription factor activity"/>
    <property type="evidence" value="ECO:0007669"/>
    <property type="project" value="InterPro"/>
</dbReference>
<dbReference type="SMART" id="SM00422">
    <property type="entry name" value="HTH_MERR"/>
    <property type="match status" value="1"/>
</dbReference>
<keyword evidence="4" id="KW-1185">Reference proteome</keyword>
<dbReference type="InterPro" id="IPR000551">
    <property type="entry name" value="MerR-type_HTH_dom"/>
</dbReference>
<dbReference type="PROSITE" id="PS00552">
    <property type="entry name" value="HTH_MERR_1"/>
    <property type="match status" value="1"/>
</dbReference>
<accession>A0A919YD78</accession>
<protein>
    <submittedName>
        <fullName evidence="3">MerR family transcriptional regulator</fullName>
    </submittedName>
</protein>
<dbReference type="PANTHER" id="PTHR30204:SF97">
    <property type="entry name" value="MERR FAMILY REGULATORY PROTEIN"/>
    <property type="match status" value="1"/>
</dbReference>
<evidence type="ECO:0000259" key="2">
    <source>
        <dbReference type="PROSITE" id="PS50937"/>
    </source>
</evidence>
<evidence type="ECO:0000313" key="3">
    <source>
        <dbReference type="EMBL" id="GIO48589.1"/>
    </source>
</evidence>
<name>A0A919YD78_9BACL</name>